<dbReference type="SUPFAM" id="SSF52096">
    <property type="entry name" value="ClpP/crotonase"/>
    <property type="match status" value="1"/>
</dbReference>
<dbReference type="Gene3D" id="3.90.226.10">
    <property type="entry name" value="2-enoyl-CoA Hydratase, Chain A, domain 1"/>
    <property type="match status" value="1"/>
</dbReference>
<sequence length="331" mass="37269">MKNILLILAVLFFASCEKALFKPDMASSDALENFDYLWEELDKKYSYFELKNIDWDEMRDTYRPMLNENSSEIELFDVLADMLNELRDDHTNLISPFNISRYDAALNGPKNYRSRTIDEFYLEDPWLTGAFKHDFIDNGEIGYIRYGSFMSGIGGAQMDLILSRYENTKGIILDLRENGGGSVFNVPLLLGRFTNTEKTVGYSITRDGPEHNDFREQEPFTITPSSGVKYTKPVIVLIDRGSYSATTFFAVATKAFSNITLLGDKTGGGGGLPNGGQLPNGWTYRFSVSQLLDLNGNNYAEQGVPADISAAFDWSDVETDEILERAILELN</sequence>
<keyword evidence="3" id="KW-1185">Reference proteome</keyword>
<dbReference type="CDD" id="cd07563">
    <property type="entry name" value="Peptidase_S41_IRBP"/>
    <property type="match status" value="1"/>
</dbReference>
<dbReference type="PANTHER" id="PTHR11261:SF3">
    <property type="entry name" value="RETINOL-BINDING PROTEIN 3"/>
    <property type="match status" value="1"/>
</dbReference>
<dbReference type="Gene3D" id="3.30.750.44">
    <property type="match status" value="1"/>
</dbReference>
<dbReference type="AlphaFoldDB" id="A0A3E1EYH9"/>
<evidence type="ECO:0000313" key="2">
    <source>
        <dbReference type="EMBL" id="RFC54598.1"/>
    </source>
</evidence>
<evidence type="ECO:0000313" key="3">
    <source>
        <dbReference type="Proteomes" id="UP000257127"/>
    </source>
</evidence>
<dbReference type="EMBL" id="QURB01000003">
    <property type="protein sequence ID" value="RFC54598.1"/>
    <property type="molecule type" value="Genomic_DNA"/>
</dbReference>
<dbReference type="Proteomes" id="UP000257127">
    <property type="component" value="Unassembled WGS sequence"/>
</dbReference>
<comment type="caution">
    <text evidence="2">The sequence shown here is derived from an EMBL/GenBank/DDBJ whole genome shotgun (WGS) entry which is preliminary data.</text>
</comment>
<dbReference type="PANTHER" id="PTHR11261">
    <property type="entry name" value="INTERPHOTORECEPTOR RETINOID-BINDING PROTEIN"/>
    <property type="match status" value="1"/>
</dbReference>
<gene>
    <name evidence="2" type="ORF">DXU93_06310</name>
</gene>
<dbReference type="Pfam" id="PF03572">
    <property type="entry name" value="Peptidase_S41"/>
    <property type="match status" value="1"/>
</dbReference>
<name>A0A3E1EYH9_9FLAO</name>
<evidence type="ECO:0000259" key="1">
    <source>
        <dbReference type="SMART" id="SM00245"/>
    </source>
</evidence>
<dbReference type="GO" id="GO:0006508">
    <property type="term" value="P:proteolysis"/>
    <property type="evidence" value="ECO:0007669"/>
    <property type="project" value="InterPro"/>
</dbReference>
<feature type="domain" description="Tail specific protease" evidence="1">
    <location>
        <begin position="110"/>
        <end position="311"/>
    </location>
</feature>
<dbReference type="InterPro" id="IPR029045">
    <property type="entry name" value="ClpP/crotonase-like_dom_sf"/>
</dbReference>
<dbReference type="GO" id="GO:0008236">
    <property type="term" value="F:serine-type peptidase activity"/>
    <property type="evidence" value="ECO:0007669"/>
    <property type="project" value="InterPro"/>
</dbReference>
<proteinExistence type="predicted"/>
<dbReference type="OrthoDB" id="6397760at2"/>
<dbReference type="InterPro" id="IPR028204">
    <property type="entry name" value="Tricorn_C1"/>
</dbReference>
<accession>A0A3E1EYH9</accession>
<dbReference type="InterPro" id="IPR005151">
    <property type="entry name" value="Tail-specific_protease"/>
</dbReference>
<reference evidence="2 3" key="1">
    <citation type="submission" date="2018-08" db="EMBL/GenBank/DDBJ databases">
        <title>The draft genome squence of Brumimicrobium sp. N62.</title>
        <authorList>
            <person name="Du Z.-J."/>
            <person name="Luo H.-R."/>
        </authorList>
    </citation>
    <scope>NUCLEOTIDE SEQUENCE [LARGE SCALE GENOMIC DNA]</scope>
    <source>
        <strain evidence="2 3">N62</strain>
    </source>
</reference>
<protein>
    <submittedName>
        <fullName evidence="2">Peptidase S41</fullName>
    </submittedName>
</protein>
<dbReference type="SMART" id="SM00245">
    <property type="entry name" value="TSPc"/>
    <property type="match status" value="1"/>
</dbReference>
<dbReference type="PROSITE" id="PS51257">
    <property type="entry name" value="PROKAR_LIPOPROTEIN"/>
    <property type="match status" value="1"/>
</dbReference>
<dbReference type="Pfam" id="PF14684">
    <property type="entry name" value="Tricorn_C1"/>
    <property type="match status" value="1"/>
</dbReference>
<dbReference type="RefSeq" id="WP_116880433.1">
    <property type="nucleotide sequence ID" value="NZ_QURB01000003.1"/>
</dbReference>
<organism evidence="2 3">
    <name type="scientific">Brumimicrobium aurantiacum</name>
    <dbReference type="NCBI Taxonomy" id="1737063"/>
    <lineage>
        <taxon>Bacteria</taxon>
        <taxon>Pseudomonadati</taxon>
        <taxon>Bacteroidota</taxon>
        <taxon>Flavobacteriia</taxon>
        <taxon>Flavobacteriales</taxon>
        <taxon>Crocinitomicaceae</taxon>
        <taxon>Brumimicrobium</taxon>
    </lineage>
</organism>